<reference evidence="2" key="1">
    <citation type="submission" date="2020-11" db="EMBL/GenBank/DDBJ databases">
        <authorList>
            <person name="Tran Van P."/>
        </authorList>
    </citation>
    <scope>NUCLEOTIDE SEQUENCE</scope>
</reference>
<name>A0A7R9DQI2_TIMPO</name>
<feature type="region of interest" description="Disordered" evidence="1">
    <location>
        <begin position="28"/>
        <end position="51"/>
    </location>
</feature>
<gene>
    <name evidence="2" type="ORF">TPSB3V08_LOCUS12088</name>
</gene>
<proteinExistence type="predicted"/>
<dbReference type="EMBL" id="OD015167">
    <property type="protein sequence ID" value="CAD7417883.1"/>
    <property type="molecule type" value="Genomic_DNA"/>
</dbReference>
<sequence>MFKGATSRFSLTEVAALRWGCGEHEKRWPDADMNPGTFGLERQHLSPRTRQSSVLAHLGPKMASMSLLGSMVNCRPVPSGLIYREEF</sequence>
<protein>
    <submittedName>
        <fullName evidence="2">Uncharacterized protein</fullName>
    </submittedName>
</protein>
<evidence type="ECO:0000313" key="2">
    <source>
        <dbReference type="EMBL" id="CAD7417883.1"/>
    </source>
</evidence>
<accession>A0A7R9DQI2</accession>
<dbReference type="AlphaFoldDB" id="A0A7R9DQI2"/>
<organism evidence="2">
    <name type="scientific">Timema poppense</name>
    <name type="common">Walking stick</name>
    <dbReference type="NCBI Taxonomy" id="170557"/>
    <lineage>
        <taxon>Eukaryota</taxon>
        <taxon>Metazoa</taxon>
        <taxon>Ecdysozoa</taxon>
        <taxon>Arthropoda</taxon>
        <taxon>Hexapoda</taxon>
        <taxon>Insecta</taxon>
        <taxon>Pterygota</taxon>
        <taxon>Neoptera</taxon>
        <taxon>Polyneoptera</taxon>
        <taxon>Phasmatodea</taxon>
        <taxon>Timematodea</taxon>
        <taxon>Timematoidea</taxon>
        <taxon>Timematidae</taxon>
        <taxon>Timema</taxon>
    </lineage>
</organism>
<evidence type="ECO:0000256" key="1">
    <source>
        <dbReference type="SAM" id="MobiDB-lite"/>
    </source>
</evidence>